<protein>
    <submittedName>
        <fullName evidence="3">Origin recognition complex subunit 5</fullName>
    </submittedName>
</protein>
<evidence type="ECO:0000313" key="3">
    <source>
        <dbReference type="EMBL" id="KAL3649562.1"/>
    </source>
</evidence>
<dbReference type="InterPro" id="IPR020796">
    <property type="entry name" value="ORC5"/>
</dbReference>
<gene>
    <name evidence="3" type="primary">ORC5_1</name>
    <name evidence="3" type="ORF">CASFOL_005965</name>
</gene>
<dbReference type="EMBL" id="JAVIJP010000007">
    <property type="protein sequence ID" value="KAL3649562.1"/>
    <property type="molecule type" value="Genomic_DNA"/>
</dbReference>
<evidence type="ECO:0000256" key="1">
    <source>
        <dbReference type="SAM" id="MobiDB-lite"/>
    </source>
</evidence>
<dbReference type="Pfam" id="PF14630">
    <property type="entry name" value="ORC5_C"/>
    <property type="match status" value="1"/>
</dbReference>
<evidence type="ECO:0000259" key="2">
    <source>
        <dbReference type="Pfam" id="PF14630"/>
    </source>
</evidence>
<accession>A0ABD3E5Z5</accession>
<reference evidence="4" key="1">
    <citation type="journal article" date="2024" name="IScience">
        <title>Strigolactones Initiate the Formation of Haustorium-like Structures in Castilleja.</title>
        <authorList>
            <person name="Buerger M."/>
            <person name="Peterson D."/>
            <person name="Chory J."/>
        </authorList>
    </citation>
    <scope>NUCLEOTIDE SEQUENCE [LARGE SCALE GENOMIC DNA]</scope>
</reference>
<proteinExistence type="predicted"/>
<dbReference type="PANTHER" id="PTHR12705:SF0">
    <property type="entry name" value="ORIGIN RECOGNITION COMPLEX SUBUNIT 5"/>
    <property type="match status" value="1"/>
</dbReference>
<evidence type="ECO:0000313" key="4">
    <source>
        <dbReference type="Proteomes" id="UP001632038"/>
    </source>
</evidence>
<organism evidence="3 4">
    <name type="scientific">Castilleja foliolosa</name>
    <dbReference type="NCBI Taxonomy" id="1961234"/>
    <lineage>
        <taxon>Eukaryota</taxon>
        <taxon>Viridiplantae</taxon>
        <taxon>Streptophyta</taxon>
        <taxon>Embryophyta</taxon>
        <taxon>Tracheophyta</taxon>
        <taxon>Spermatophyta</taxon>
        <taxon>Magnoliopsida</taxon>
        <taxon>eudicotyledons</taxon>
        <taxon>Gunneridae</taxon>
        <taxon>Pentapetalae</taxon>
        <taxon>asterids</taxon>
        <taxon>lamiids</taxon>
        <taxon>Lamiales</taxon>
        <taxon>Orobanchaceae</taxon>
        <taxon>Pedicularideae</taxon>
        <taxon>Castillejinae</taxon>
        <taxon>Castilleja</taxon>
    </lineage>
</organism>
<dbReference type="InterPro" id="IPR047088">
    <property type="entry name" value="ORC5_C"/>
</dbReference>
<feature type="domain" description="Origin recognition complex subunit 5 C-terminal" evidence="2">
    <location>
        <begin position="1"/>
        <end position="89"/>
    </location>
</feature>
<dbReference type="AlphaFoldDB" id="A0ABD3E5Z5"/>
<dbReference type="Proteomes" id="UP001632038">
    <property type="component" value="Unassembled WGS sequence"/>
</dbReference>
<comment type="caution">
    <text evidence="3">The sequence shown here is derived from an EMBL/GenBank/DDBJ whole genome shotgun (WGS) entry which is preliminary data.</text>
</comment>
<sequence>MSTSAKYLLISTFLASRNPATLDASLYDSTVGMDNRRRKRKSSEKSMEQKENKEQELLKKGSGTFPLERLLAIFQCITSVADYSPDDEKSYKVAVAINPRGLTAD</sequence>
<feature type="region of interest" description="Disordered" evidence="1">
    <location>
        <begin position="33"/>
        <end position="59"/>
    </location>
</feature>
<feature type="compositionally biased region" description="Basic and acidic residues" evidence="1">
    <location>
        <begin position="43"/>
        <end position="59"/>
    </location>
</feature>
<keyword evidence="4" id="KW-1185">Reference proteome</keyword>
<dbReference type="PANTHER" id="PTHR12705">
    <property type="entry name" value="ORIGIN RECOGNITION COMPLEX SUBUNIT 5"/>
    <property type="match status" value="1"/>
</dbReference>
<name>A0ABD3E5Z5_9LAMI</name>